<evidence type="ECO:0000256" key="1">
    <source>
        <dbReference type="SAM" id="SignalP"/>
    </source>
</evidence>
<dbReference type="RefSeq" id="WP_142853926.1">
    <property type="nucleotide sequence ID" value="NZ_FXWW01000003.1"/>
</dbReference>
<accession>A0A545SQ76</accession>
<dbReference type="EMBL" id="VICH01000007">
    <property type="protein sequence ID" value="TQV67114.1"/>
    <property type="molecule type" value="Genomic_DNA"/>
</dbReference>
<name>A0A545SQ76_9RHOB</name>
<evidence type="ECO:0000313" key="2">
    <source>
        <dbReference type="EMBL" id="TQV67114.1"/>
    </source>
</evidence>
<dbReference type="Proteomes" id="UP000315816">
    <property type="component" value="Unassembled WGS sequence"/>
</dbReference>
<proteinExistence type="predicted"/>
<protein>
    <submittedName>
        <fullName evidence="2">Uncharacterized protein</fullName>
    </submittedName>
</protein>
<gene>
    <name evidence="2" type="ORF">FIL88_11055</name>
</gene>
<feature type="signal peptide" evidence="1">
    <location>
        <begin position="1"/>
        <end position="34"/>
    </location>
</feature>
<comment type="caution">
    <text evidence="2">The sequence shown here is derived from an EMBL/GenBank/DDBJ whole genome shotgun (WGS) entry which is preliminary data.</text>
</comment>
<evidence type="ECO:0000313" key="3">
    <source>
        <dbReference type="Proteomes" id="UP000315816"/>
    </source>
</evidence>
<organism evidence="2 3">
    <name type="scientific">Aliiroseovarius halocynthiae</name>
    <dbReference type="NCBI Taxonomy" id="985055"/>
    <lineage>
        <taxon>Bacteria</taxon>
        <taxon>Pseudomonadati</taxon>
        <taxon>Pseudomonadota</taxon>
        <taxon>Alphaproteobacteria</taxon>
        <taxon>Rhodobacterales</taxon>
        <taxon>Paracoccaceae</taxon>
        <taxon>Aliiroseovarius</taxon>
    </lineage>
</organism>
<keyword evidence="1" id="KW-0732">Signal</keyword>
<dbReference type="OrthoDB" id="5492830at2"/>
<dbReference type="AlphaFoldDB" id="A0A545SQ76"/>
<feature type="chain" id="PRO_5021709466" evidence="1">
    <location>
        <begin position="35"/>
        <end position="174"/>
    </location>
</feature>
<keyword evidence="3" id="KW-1185">Reference proteome</keyword>
<reference evidence="2 3" key="1">
    <citation type="submission" date="2019-06" db="EMBL/GenBank/DDBJ databases">
        <title>A novel species of marine bacteria.</title>
        <authorList>
            <person name="Wang Y."/>
        </authorList>
    </citation>
    <scope>NUCLEOTIDE SEQUENCE [LARGE SCALE GENOMIC DNA]</scope>
    <source>
        <strain evidence="2 3">MA1-10</strain>
    </source>
</reference>
<sequence>MFPWLRTAFKRGCFLVVAISTTLGWATVPLAAQAADSCPDYRWSGFTNPGPQEFKVVDAYPTSRGREVHEVLFGPLKGKYAKAYLFAEFEGDCLMRVVSIGSYALTAMGLDGEGSTGDDRLYHADLYEPNSHATLGFYEGKPNLDEMRALAMSVFSEQPVEPVSQTELPNGTGE</sequence>